<feature type="transmembrane region" description="Helical" evidence="2">
    <location>
        <begin position="64"/>
        <end position="85"/>
    </location>
</feature>
<reference evidence="3 4" key="1">
    <citation type="submission" date="2020-07" db="EMBL/GenBank/DDBJ databases">
        <title>Sequencing the genomes of 1000 actinobacteria strains.</title>
        <authorList>
            <person name="Klenk H.-P."/>
        </authorList>
    </citation>
    <scope>NUCLEOTIDE SEQUENCE [LARGE SCALE GENOMIC DNA]</scope>
    <source>
        <strain evidence="3 4">DSM 103833</strain>
    </source>
</reference>
<dbReference type="InterPro" id="IPR050400">
    <property type="entry name" value="Bact_Cytoskel_RodZ"/>
</dbReference>
<dbReference type="PANTHER" id="PTHR34475:SF1">
    <property type="entry name" value="CYTOSKELETON PROTEIN RODZ"/>
    <property type="match status" value="1"/>
</dbReference>
<evidence type="ECO:0008006" key="5">
    <source>
        <dbReference type="Google" id="ProtNLM"/>
    </source>
</evidence>
<dbReference type="Pfam" id="PF13413">
    <property type="entry name" value="HTH_25"/>
    <property type="match status" value="1"/>
</dbReference>
<sequence length="560" mass="58761">MTAMTDDYTDHSDHSDDIDPRDSEGADRDPVEVRRNLWLSASIGLLSALLAAAFAVRAFQGGELVDWVGLTVLGVIALVHLATVVDSRAPLLVADGLGVRLRDGNKWQGLAWDEIECLEHLPRRGLFRDGHVLVVGHDDRQLIVPLTLATTLAGADRAGLSDALADLAGGRTDVVEVVPGLGDDDETPGPDAADGADDPVQPDPQDGEDAGPEPMRLEVDDIATGEMDAVTDAAAPTVLPARLDPPRSVVRDAIGHLSTIGANALRREPAAAPTAGLPEEELLRRTDDDEGTESTESTVTVVRHDDEPEELTVVLADVSVQPADEPVIGPQLAAARERLRLSVDQLADRTRVRPHVIESIEVDDFGPCGGDFYARGHLRTLGRVLGVDSAPLVAAYDERYADAPVDPRRVFASELATGAGGSIRGTRGGRNWSVLVAAVMAAVLVWSVARLVMDGPVQIEKPPVLNQSGGPNAGMVSGKIDPIDVTLTAAGGGAQVVVRDADGDIVFDGSLAFQQSTELQVVPPVRVWSSDGSVTASVAGEEAAPLGEIGAEVNKTLVAP</sequence>
<feature type="region of interest" description="Disordered" evidence="1">
    <location>
        <begin position="178"/>
        <end position="215"/>
    </location>
</feature>
<dbReference type="Proteomes" id="UP000530424">
    <property type="component" value="Unassembled WGS sequence"/>
</dbReference>
<feature type="region of interest" description="Disordered" evidence="1">
    <location>
        <begin position="1"/>
        <end position="28"/>
    </location>
</feature>
<organism evidence="3 4">
    <name type="scientific">Nocardioides thalensis</name>
    <dbReference type="NCBI Taxonomy" id="1914755"/>
    <lineage>
        <taxon>Bacteria</taxon>
        <taxon>Bacillati</taxon>
        <taxon>Actinomycetota</taxon>
        <taxon>Actinomycetes</taxon>
        <taxon>Propionibacteriales</taxon>
        <taxon>Nocardioidaceae</taxon>
        <taxon>Nocardioides</taxon>
    </lineage>
</organism>
<name>A0A853C3W2_9ACTN</name>
<dbReference type="PANTHER" id="PTHR34475">
    <property type="match status" value="1"/>
</dbReference>
<keyword evidence="4" id="KW-1185">Reference proteome</keyword>
<accession>A0A853C3W2</accession>
<evidence type="ECO:0000313" key="4">
    <source>
        <dbReference type="Proteomes" id="UP000530424"/>
    </source>
</evidence>
<dbReference type="AlphaFoldDB" id="A0A853C3W2"/>
<proteinExistence type="predicted"/>
<feature type="compositionally biased region" description="Basic and acidic residues" evidence="1">
    <location>
        <begin position="8"/>
        <end position="28"/>
    </location>
</feature>
<feature type="transmembrane region" description="Helical" evidence="2">
    <location>
        <begin position="432"/>
        <end position="453"/>
    </location>
</feature>
<evidence type="ECO:0000313" key="3">
    <source>
        <dbReference type="EMBL" id="NYJ01696.1"/>
    </source>
</evidence>
<gene>
    <name evidence="3" type="ORF">HNR19_002394</name>
</gene>
<keyword evidence="2" id="KW-1133">Transmembrane helix</keyword>
<evidence type="ECO:0000256" key="1">
    <source>
        <dbReference type="SAM" id="MobiDB-lite"/>
    </source>
</evidence>
<dbReference type="InterPro" id="IPR010982">
    <property type="entry name" value="Lambda_DNA-bd_dom_sf"/>
</dbReference>
<dbReference type="GO" id="GO:0003677">
    <property type="term" value="F:DNA binding"/>
    <property type="evidence" value="ECO:0007669"/>
    <property type="project" value="InterPro"/>
</dbReference>
<protein>
    <recommendedName>
        <fullName evidence="5">Helix-turn-helix domain-containing protein</fullName>
    </recommendedName>
</protein>
<feature type="transmembrane region" description="Helical" evidence="2">
    <location>
        <begin position="37"/>
        <end position="58"/>
    </location>
</feature>
<comment type="caution">
    <text evidence="3">The sequence shown here is derived from an EMBL/GenBank/DDBJ whole genome shotgun (WGS) entry which is preliminary data.</text>
</comment>
<evidence type="ECO:0000256" key="2">
    <source>
        <dbReference type="SAM" id="Phobius"/>
    </source>
</evidence>
<feature type="region of interest" description="Disordered" evidence="1">
    <location>
        <begin position="268"/>
        <end position="297"/>
    </location>
</feature>
<dbReference type="Gene3D" id="1.10.260.40">
    <property type="entry name" value="lambda repressor-like DNA-binding domains"/>
    <property type="match status" value="1"/>
</dbReference>
<keyword evidence="2" id="KW-0812">Transmembrane</keyword>
<keyword evidence="2" id="KW-0472">Membrane</keyword>
<dbReference type="EMBL" id="JACCFP010000001">
    <property type="protein sequence ID" value="NYJ01696.1"/>
    <property type="molecule type" value="Genomic_DNA"/>
</dbReference>